<feature type="region of interest" description="Disordered" evidence="1">
    <location>
        <begin position="46"/>
        <end position="112"/>
    </location>
</feature>
<keyword evidence="3" id="KW-1185">Reference proteome</keyword>
<name>A0A453FY52_AEGTS</name>
<feature type="region of interest" description="Disordered" evidence="1">
    <location>
        <begin position="1"/>
        <end position="24"/>
    </location>
</feature>
<dbReference type="Gramene" id="AET3Gv20824500.1">
    <property type="protein sequence ID" value="AET3Gv20824500.1"/>
    <property type="gene ID" value="AET3Gv20824500"/>
</dbReference>
<reference evidence="3" key="2">
    <citation type="journal article" date="2017" name="Nat. Plants">
        <title>The Aegilops tauschii genome reveals multiple impacts of transposons.</title>
        <authorList>
            <person name="Zhao G."/>
            <person name="Zou C."/>
            <person name="Li K."/>
            <person name="Wang K."/>
            <person name="Li T."/>
            <person name="Gao L."/>
            <person name="Zhang X."/>
            <person name="Wang H."/>
            <person name="Yang Z."/>
            <person name="Liu X."/>
            <person name="Jiang W."/>
            <person name="Mao L."/>
            <person name="Kong X."/>
            <person name="Jiao Y."/>
            <person name="Jia J."/>
        </authorList>
    </citation>
    <scope>NUCLEOTIDE SEQUENCE [LARGE SCALE GENOMIC DNA]</scope>
    <source>
        <strain evidence="3">cv. AL8/78</strain>
    </source>
</reference>
<evidence type="ECO:0000256" key="1">
    <source>
        <dbReference type="SAM" id="MobiDB-lite"/>
    </source>
</evidence>
<accession>A0A453FY52</accession>
<reference evidence="2" key="5">
    <citation type="journal article" date="2021" name="G3 (Bethesda)">
        <title>Aegilops tauschii genome assembly Aet v5.0 features greater sequence contiguity and improved annotation.</title>
        <authorList>
            <person name="Wang L."/>
            <person name="Zhu T."/>
            <person name="Rodriguez J.C."/>
            <person name="Deal K.R."/>
            <person name="Dubcovsky J."/>
            <person name="McGuire P.E."/>
            <person name="Lux T."/>
            <person name="Spannagl M."/>
            <person name="Mayer K.F.X."/>
            <person name="Baldrich P."/>
            <person name="Meyers B.C."/>
            <person name="Huo N."/>
            <person name="Gu Y.Q."/>
            <person name="Zhou H."/>
            <person name="Devos K.M."/>
            <person name="Bennetzen J.L."/>
            <person name="Unver T."/>
            <person name="Budak H."/>
            <person name="Gulick P.J."/>
            <person name="Galiba G."/>
            <person name="Kalapos B."/>
            <person name="Nelson D.R."/>
            <person name="Li P."/>
            <person name="You F.M."/>
            <person name="Luo M.C."/>
            <person name="Dvorak J."/>
        </authorList>
    </citation>
    <scope>NUCLEOTIDE SEQUENCE [LARGE SCALE GENOMIC DNA]</scope>
    <source>
        <strain evidence="2">cv. AL8/78</strain>
    </source>
</reference>
<dbReference type="AlphaFoldDB" id="A0A453FY52"/>
<sequence>GLTPVRSTRRDSTRRQGPVVLLRPAEATHELLPAPLGHPPYKLLPAAATQELLHRGRPPRELLPPRSRAPPPRARPHPHTTEASTARAPPRAAEASTARAPPAAVSGDTCRAATPQELVSPACDVKKGEKVSVGWGGRVDKP</sequence>
<evidence type="ECO:0000313" key="3">
    <source>
        <dbReference type="Proteomes" id="UP000015105"/>
    </source>
</evidence>
<proteinExistence type="predicted"/>
<protein>
    <submittedName>
        <fullName evidence="2">Uncharacterized protein</fullName>
    </submittedName>
</protein>
<reference evidence="3" key="1">
    <citation type="journal article" date="2014" name="Science">
        <title>Ancient hybridizations among the ancestral genomes of bread wheat.</title>
        <authorList>
            <consortium name="International Wheat Genome Sequencing Consortium,"/>
            <person name="Marcussen T."/>
            <person name="Sandve S.R."/>
            <person name="Heier L."/>
            <person name="Spannagl M."/>
            <person name="Pfeifer M."/>
            <person name="Jakobsen K.S."/>
            <person name="Wulff B.B."/>
            <person name="Steuernagel B."/>
            <person name="Mayer K.F."/>
            <person name="Olsen O.A."/>
        </authorList>
    </citation>
    <scope>NUCLEOTIDE SEQUENCE [LARGE SCALE GENOMIC DNA]</scope>
    <source>
        <strain evidence="3">cv. AL8/78</strain>
    </source>
</reference>
<dbReference type="Proteomes" id="UP000015105">
    <property type="component" value="Chromosome 3D"/>
</dbReference>
<dbReference type="EnsemblPlants" id="AET3Gv20824500.1">
    <property type="protein sequence ID" value="AET3Gv20824500.1"/>
    <property type="gene ID" value="AET3Gv20824500"/>
</dbReference>
<feature type="compositionally biased region" description="Low complexity" evidence="1">
    <location>
        <begin position="81"/>
        <end position="104"/>
    </location>
</feature>
<organism evidence="2 3">
    <name type="scientific">Aegilops tauschii subsp. strangulata</name>
    <name type="common">Goatgrass</name>
    <dbReference type="NCBI Taxonomy" id="200361"/>
    <lineage>
        <taxon>Eukaryota</taxon>
        <taxon>Viridiplantae</taxon>
        <taxon>Streptophyta</taxon>
        <taxon>Embryophyta</taxon>
        <taxon>Tracheophyta</taxon>
        <taxon>Spermatophyta</taxon>
        <taxon>Magnoliopsida</taxon>
        <taxon>Liliopsida</taxon>
        <taxon>Poales</taxon>
        <taxon>Poaceae</taxon>
        <taxon>BOP clade</taxon>
        <taxon>Pooideae</taxon>
        <taxon>Triticodae</taxon>
        <taxon>Triticeae</taxon>
        <taxon>Triticinae</taxon>
        <taxon>Aegilops</taxon>
    </lineage>
</organism>
<reference evidence="2" key="3">
    <citation type="journal article" date="2017" name="Nature">
        <title>Genome sequence of the progenitor of the wheat D genome Aegilops tauschii.</title>
        <authorList>
            <person name="Luo M.C."/>
            <person name="Gu Y.Q."/>
            <person name="Puiu D."/>
            <person name="Wang H."/>
            <person name="Twardziok S.O."/>
            <person name="Deal K.R."/>
            <person name="Huo N."/>
            <person name="Zhu T."/>
            <person name="Wang L."/>
            <person name="Wang Y."/>
            <person name="McGuire P.E."/>
            <person name="Liu S."/>
            <person name="Long H."/>
            <person name="Ramasamy R.K."/>
            <person name="Rodriguez J.C."/>
            <person name="Van S.L."/>
            <person name="Yuan L."/>
            <person name="Wang Z."/>
            <person name="Xia Z."/>
            <person name="Xiao L."/>
            <person name="Anderson O.D."/>
            <person name="Ouyang S."/>
            <person name="Liang Y."/>
            <person name="Zimin A.V."/>
            <person name="Pertea G."/>
            <person name="Qi P."/>
            <person name="Bennetzen J.L."/>
            <person name="Dai X."/>
            <person name="Dawson M.W."/>
            <person name="Muller H.G."/>
            <person name="Kugler K."/>
            <person name="Rivarola-Duarte L."/>
            <person name="Spannagl M."/>
            <person name="Mayer K.F.X."/>
            <person name="Lu F.H."/>
            <person name="Bevan M.W."/>
            <person name="Leroy P."/>
            <person name="Li P."/>
            <person name="You F.M."/>
            <person name="Sun Q."/>
            <person name="Liu Z."/>
            <person name="Lyons E."/>
            <person name="Wicker T."/>
            <person name="Salzberg S.L."/>
            <person name="Devos K.M."/>
            <person name="Dvorak J."/>
        </authorList>
    </citation>
    <scope>NUCLEOTIDE SEQUENCE [LARGE SCALE GENOMIC DNA]</scope>
    <source>
        <strain evidence="2">cv. AL8/78</strain>
    </source>
</reference>
<evidence type="ECO:0000313" key="2">
    <source>
        <dbReference type="EnsemblPlants" id="AET3Gv20824500.1"/>
    </source>
</evidence>
<reference evidence="2" key="4">
    <citation type="submission" date="2019-03" db="UniProtKB">
        <authorList>
            <consortium name="EnsemblPlants"/>
        </authorList>
    </citation>
    <scope>IDENTIFICATION</scope>
</reference>